<comment type="cofactor">
    <cofactor evidence="1">
        <name>Zn(2+)</name>
        <dbReference type="ChEBI" id="CHEBI:29105"/>
    </cofactor>
</comment>
<dbReference type="SMART" id="SM00849">
    <property type="entry name" value="Lactamase_B"/>
    <property type="match status" value="1"/>
</dbReference>
<evidence type="ECO:0000256" key="4">
    <source>
        <dbReference type="ARBA" id="ARBA00022833"/>
    </source>
</evidence>
<dbReference type="Gene3D" id="3.60.15.10">
    <property type="entry name" value="Ribonuclease Z/Hydroxyacylglutathione hydrolase-like"/>
    <property type="match status" value="1"/>
</dbReference>
<evidence type="ECO:0000259" key="5">
    <source>
        <dbReference type="SMART" id="SM00849"/>
    </source>
</evidence>
<dbReference type="GO" id="GO:0046872">
    <property type="term" value="F:metal ion binding"/>
    <property type="evidence" value="ECO:0007669"/>
    <property type="project" value="UniProtKB-KW"/>
</dbReference>
<keyword evidence="7" id="KW-1185">Reference proteome</keyword>
<keyword evidence="2" id="KW-0479">Metal-binding</keyword>
<dbReference type="AlphaFoldDB" id="A0A7C8LKT9"/>
<dbReference type="PANTHER" id="PTHR46233:SF3">
    <property type="entry name" value="HYDROXYACYLGLUTATHIONE HYDROLASE GLOC"/>
    <property type="match status" value="1"/>
</dbReference>
<keyword evidence="3 6" id="KW-0378">Hydrolase</keyword>
<dbReference type="InterPro" id="IPR001279">
    <property type="entry name" value="Metallo-B-lactamas"/>
</dbReference>
<dbReference type="PANTHER" id="PTHR46233">
    <property type="entry name" value="HYDROXYACYLGLUTATHIONE HYDROLASE GLOC"/>
    <property type="match status" value="1"/>
</dbReference>
<evidence type="ECO:0000256" key="3">
    <source>
        <dbReference type="ARBA" id="ARBA00022801"/>
    </source>
</evidence>
<sequence length="214" mass="23584">MIFKVITVGMMGVNCYIMGDQTTGKGVVVDPGAEGSKIIEAIKKENLDIEYIFLTHGHFDHIGALDKVREFTGAEVVIHEEGREYLNDPSLNLSGAFAHRGFTKTADQFVSDGALIKVGNLTFKVIHTPGHTMDGVNYYEENHKVLFSGDNLFQNSIGRTDFPKGDFHLLVTGIKKKLLILPEDVAVYPGHGASTTIGSEKRENPYLNEDGWDV</sequence>
<reference evidence="6 7" key="1">
    <citation type="submission" date="2019-12" db="EMBL/GenBank/DDBJ databases">
        <title>Defluviitalea raffinosedens, isolated from a biogas fermenter, genome sequencing and characterization.</title>
        <authorList>
            <person name="Rettenmaier R."/>
            <person name="Schneider M."/>
            <person name="Neuhaus K."/>
            <person name="Liebl W."/>
            <person name="Zverlov V."/>
        </authorList>
    </citation>
    <scope>NUCLEOTIDE SEQUENCE [LARGE SCALE GENOMIC DNA]</scope>
    <source>
        <strain evidence="6 7">249c-K6</strain>
    </source>
</reference>
<name>A0A7C8LKT9_9FIRM</name>
<proteinExistence type="predicted"/>
<dbReference type="Pfam" id="PF00753">
    <property type="entry name" value="Lactamase_B"/>
    <property type="match status" value="1"/>
</dbReference>
<evidence type="ECO:0000256" key="2">
    <source>
        <dbReference type="ARBA" id="ARBA00022723"/>
    </source>
</evidence>
<accession>A0A7C8LKT9</accession>
<dbReference type="InterPro" id="IPR051453">
    <property type="entry name" value="MBL_Glyoxalase_II"/>
</dbReference>
<dbReference type="SUPFAM" id="SSF56281">
    <property type="entry name" value="Metallo-hydrolase/oxidoreductase"/>
    <property type="match status" value="1"/>
</dbReference>
<dbReference type="GO" id="GO:0016787">
    <property type="term" value="F:hydrolase activity"/>
    <property type="evidence" value="ECO:0007669"/>
    <property type="project" value="UniProtKB-KW"/>
</dbReference>
<feature type="domain" description="Metallo-beta-lactamase" evidence="5">
    <location>
        <begin position="12"/>
        <end position="191"/>
    </location>
</feature>
<comment type="caution">
    <text evidence="6">The sequence shown here is derived from an EMBL/GenBank/DDBJ whole genome shotgun (WGS) entry which is preliminary data.</text>
</comment>
<dbReference type="EMBL" id="WSLF01000005">
    <property type="protein sequence ID" value="KAE9634443.1"/>
    <property type="molecule type" value="Genomic_DNA"/>
</dbReference>
<dbReference type="Proteomes" id="UP000483018">
    <property type="component" value="Unassembled WGS sequence"/>
</dbReference>
<organism evidence="6 7">
    <name type="scientific">Defluviitalea raffinosedens</name>
    <dbReference type="NCBI Taxonomy" id="1450156"/>
    <lineage>
        <taxon>Bacteria</taxon>
        <taxon>Bacillati</taxon>
        <taxon>Bacillota</taxon>
        <taxon>Clostridia</taxon>
        <taxon>Lachnospirales</taxon>
        <taxon>Defluviitaleaceae</taxon>
        <taxon>Defluviitalea</taxon>
    </lineage>
</organism>
<evidence type="ECO:0000313" key="6">
    <source>
        <dbReference type="EMBL" id="KAE9634443.1"/>
    </source>
</evidence>
<dbReference type="OrthoDB" id="9802248at2"/>
<dbReference type="RefSeq" id="WP_158740174.1">
    <property type="nucleotide sequence ID" value="NZ_WSLF01000005.1"/>
</dbReference>
<gene>
    <name evidence="6" type="ORF">GND95_07160</name>
</gene>
<protein>
    <submittedName>
        <fullName evidence="6">MBL fold metallo-hydrolase</fullName>
    </submittedName>
</protein>
<evidence type="ECO:0000256" key="1">
    <source>
        <dbReference type="ARBA" id="ARBA00001947"/>
    </source>
</evidence>
<evidence type="ECO:0000313" key="7">
    <source>
        <dbReference type="Proteomes" id="UP000483018"/>
    </source>
</evidence>
<keyword evidence="4" id="KW-0862">Zinc</keyword>
<dbReference type="CDD" id="cd06262">
    <property type="entry name" value="metallo-hydrolase-like_MBL-fold"/>
    <property type="match status" value="1"/>
</dbReference>
<dbReference type="InterPro" id="IPR036866">
    <property type="entry name" value="RibonucZ/Hydroxyglut_hydro"/>
</dbReference>